<accession>A0A804QVU6</accession>
<sequence length="133" mass="14986">MTCMQATRRRLQAWSRSREAGRDDAGRRRPRAGIKASSKDASRRSAAAGSARCAATRHAASGQLALRLRRLYIRNTMRELACHSFCFCFCKRDLLKLFYRPELQQHLICLFGVLLVGRASSALLLLIIILCCT</sequence>
<dbReference type="Gramene" id="Zm00001eb363120_T001">
    <property type="protein sequence ID" value="Zm00001eb363120_P001"/>
    <property type="gene ID" value="Zm00001eb363120"/>
</dbReference>
<keyword evidence="2" id="KW-1133">Transmembrane helix</keyword>
<keyword evidence="2" id="KW-0812">Transmembrane</keyword>
<reference evidence="3" key="2">
    <citation type="submission" date="2019-07" db="EMBL/GenBank/DDBJ databases">
        <authorList>
            <person name="Seetharam A."/>
            <person name="Woodhouse M."/>
            <person name="Cannon E."/>
        </authorList>
    </citation>
    <scope>NUCLEOTIDE SEQUENCE [LARGE SCALE GENOMIC DNA]</scope>
    <source>
        <strain evidence="3">cv. B73</strain>
    </source>
</reference>
<feature type="region of interest" description="Disordered" evidence="1">
    <location>
        <begin position="1"/>
        <end position="44"/>
    </location>
</feature>
<evidence type="ECO:0000313" key="4">
    <source>
        <dbReference type="Proteomes" id="UP000007305"/>
    </source>
</evidence>
<evidence type="ECO:0000256" key="1">
    <source>
        <dbReference type="SAM" id="MobiDB-lite"/>
    </source>
</evidence>
<protein>
    <submittedName>
        <fullName evidence="3">Uncharacterized protein</fullName>
    </submittedName>
</protein>
<feature type="transmembrane region" description="Helical" evidence="2">
    <location>
        <begin position="107"/>
        <end position="130"/>
    </location>
</feature>
<evidence type="ECO:0000313" key="3">
    <source>
        <dbReference type="EnsemblPlants" id="Zm00001eb363120_P001"/>
    </source>
</evidence>
<evidence type="ECO:0000256" key="2">
    <source>
        <dbReference type="SAM" id="Phobius"/>
    </source>
</evidence>
<feature type="compositionally biased region" description="Basic and acidic residues" evidence="1">
    <location>
        <begin position="16"/>
        <end position="27"/>
    </location>
</feature>
<keyword evidence="4" id="KW-1185">Reference proteome</keyword>
<reference evidence="4" key="1">
    <citation type="journal article" date="2009" name="Science">
        <title>The B73 maize genome: complexity, diversity, and dynamics.</title>
        <authorList>
            <person name="Schnable P.S."/>
            <person name="Ware D."/>
            <person name="Fulton R.S."/>
            <person name="Stein J.C."/>
            <person name="Wei F."/>
            <person name="Pasternak S."/>
            <person name="Liang C."/>
            <person name="Zhang J."/>
            <person name="Fulton L."/>
            <person name="Graves T.A."/>
            <person name="Minx P."/>
            <person name="Reily A.D."/>
            <person name="Courtney L."/>
            <person name="Kruchowski S.S."/>
            <person name="Tomlinson C."/>
            <person name="Strong C."/>
            <person name="Delehaunty K."/>
            <person name="Fronick C."/>
            <person name="Courtney B."/>
            <person name="Rock S.M."/>
            <person name="Belter E."/>
            <person name="Du F."/>
            <person name="Kim K."/>
            <person name="Abbott R.M."/>
            <person name="Cotton M."/>
            <person name="Levy A."/>
            <person name="Marchetto P."/>
            <person name="Ochoa K."/>
            <person name="Jackson S.M."/>
            <person name="Gillam B."/>
            <person name="Chen W."/>
            <person name="Yan L."/>
            <person name="Higginbotham J."/>
            <person name="Cardenas M."/>
            <person name="Waligorski J."/>
            <person name="Applebaum E."/>
            <person name="Phelps L."/>
            <person name="Falcone J."/>
            <person name="Kanchi K."/>
            <person name="Thane T."/>
            <person name="Scimone A."/>
            <person name="Thane N."/>
            <person name="Henke J."/>
            <person name="Wang T."/>
            <person name="Ruppert J."/>
            <person name="Shah N."/>
            <person name="Rotter K."/>
            <person name="Hodges J."/>
            <person name="Ingenthron E."/>
            <person name="Cordes M."/>
            <person name="Kohlberg S."/>
            <person name="Sgro J."/>
            <person name="Delgado B."/>
            <person name="Mead K."/>
            <person name="Chinwalla A."/>
            <person name="Leonard S."/>
            <person name="Crouse K."/>
            <person name="Collura K."/>
            <person name="Kudrna D."/>
            <person name="Currie J."/>
            <person name="He R."/>
            <person name="Angelova A."/>
            <person name="Rajasekar S."/>
            <person name="Mueller T."/>
            <person name="Lomeli R."/>
            <person name="Scara G."/>
            <person name="Ko A."/>
            <person name="Delaney K."/>
            <person name="Wissotski M."/>
            <person name="Lopez G."/>
            <person name="Campos D."/>
            <person name="Braidotti M."/>
            <person name="Ashley E."/>
            <person name="Golser W."/>
            <person name="Kim H."/>
            <person name="Lee S."/>
            <person name="Lin J."/>
            <person name="Dujmic Z."/>
            <person name="Kim W."/>
            <person name="Talag J."/>
            <person name="Zuccolo A."/>
            <person name="Fan C."/>
            <person name="Sebastian A."/>
            <person name="Kramer M."/>
            <person name="Spiegel L."/>
            <person name="Nascimento L."/>
            <person name="Zutavern T."/>
            <person name="Miller B."/>
            <person name="Ambroise C."/>
            <person name="Muller S."/>
            <person name="Spooner W."/>
            <person name="Narechania A."/>
            <person name="Ren L."/>
            <person name="Wei S."/>
            <person name="Kumari S."/>
            <person name="Faga B."/>
            <person name="Levy M.J."/>
            <person name="McMahan L."/>
            <person name="Van Buren P."/>
            <person name="Vaughn M.W."/>
            <person name="Ying K."/>
            <person name="Yeh C.-T."/>
            <person name="Emrich S.J."/>
            <person name="Jia Y."/>
            <person name="Kalyanaraman A."/>
            <person name="Hsia A.-P."/>
            <person name="Barbazuk W.B."/>
            <person name="Baucom R.S."/>
            <person name="Brutnell T.P."/>
            <person name="Carpita N.C."/>
            <person name="Chaparro C."/>
            <person name="Chia J.-M."/>
            <person name="Deragon J.-M."/>
            <person name="Estill J.C."/>
            <person name="Fu Y."/>
            <person name="Jeddeloh J.A."/>
            <person name="Han Y."/>
            <person name="Lee H."/>
            <person name="Li P."/>
            <person name="Lisch D.R."/>
            <person name="Liu S."/>
            <person name="Liu Z."/>
            <person name="Nagel D.H."/>
            <person name="McCann M.C."/>
            <person name="SanMiguel P."/>
            <person name="Myers A.M."/>
            <person name="Nettleton D."/>
            <person name="Nguyen J."/>
            <person name="Penning B.W."/>
            <person name="Ponnala L."/>
            <person name="Schneider K.L."/>
            <person name="Schwartz D.C."/>
            <person name="Sharma A."/>
            <person name="Soderlund C."/>
            <person name="Springer N.M."/>
            <person name="Sun Q."/>
            <person name="Wang H."/>
            <person name="Waterman M."/>
            <person name="Westerman R."/>
            <person name="Wolfgruber T.K."/>
            <person name="Yang L."/>
            <person name="Yu Y."/>
            <person name="Zhang L."/>
            <person name="Zhou S."/>
            <person name="Zhu Q."/>
            <person name="Bennetzen J.L."/>
            <person name="Dawe R.K."/>
            <person name="Jiang J."/>
            <person name="Jiang N."/>
            <person name="Presting G.G."/>
            <person name="Wessler S.R."/>
            <person name="Aluru S."/>
            <person name="Martienssen R.A."/>
            <person name="Clifton S.W."/>
            <person name="McCombie W.R."/>
            <person name="Wing R.A."/>
            <person name="Wilson R.K."/>
        </authorList>
    </citation>
    <scope>NUCLEOTIDE SEQUENCE [LARGE SCALE GENOMIC DNA]</scope>
    <source>
        <strain evidence="4">cv. B73</strain>
    </source>
</reference>
<keyword evidence="2" id="KW-0472">Membrane</keyword>
<dbReference type="EnsemblPlants" id="Zm00001eb363120_T001">
    <property type="protein sequence ID" value="Zm00001eb363120_P001"/>
    <property type="gene ID" value="Zm00001eb363120"/>
</dbReference>
<organism evidence="3 4">
    <name type="scientific">Zea mays</name>
    <name type="common">Maize</name>
    <dbReference type="NCBI Taxonomy" id="4577"/>
    <lineage>
        <taxon>Eukaryota</taxon>
        <taxon>Viridiplantae</taxon>
        <taxon>Streptophyta</taxon>
        <taxon>Embryophyta</taxon>
        <taxon>Tracheophyta</taxon>
        <taxon>Spermatophyta</taxon>
        <taxon>Magnoliopsida</taxon>
        <taxon>Liliopsida</taxon>
        <taxon>Poales</taxon>
        <taxon>Poaceae</taxon>
        <taxon>PACMAD clade</taxon>
        <taxon>Panicoideae</taxon>
        <taxon>Andropogonodae</taxon>
        <taxon>Andropogoneae</taxon>
        <taxon>Tripsacinae</taxon>
        <taxon>Zea</taxon>
    </lineage>
</organism>
<reference evidence="3" key="3">
    <citation type="submission" date="2021-05" db="UniProtKB">
        <authorList>
            <consortium name="EnsemblPlants"/>
        </authorList>
    </citation>
    <scope>IDENTIFICATION</scope>
    <source>
        <strain evidence="3">cv. B73</strain>
    </source>
</reference>
<name>A0A804QVU6_MAIZE</name>
<dbReference type="AlphaFoldDB" id="A0A804QVU6"/>
<dbReference type="Proteomes" id="UP000007305">
    <property type="component" value="Chromosome 8"/>
</dbReference>
<proteinExistence type="predicted"/>
<dbReference type="InParanoid" id="A0A804QVU6"/>